<protein>
    <submittedName>
        <fullName evidence="9">Carbohydrate ABC transporter permease</fullName>
    </submittedName>
</protein>
<evidence type="ECO:0000259" key="8">
    <source>
        <dbReference type="PROSITE" id="PS50928"/>
    </source>
</evidence>
<accession>A0A9D0ZPJ5</accession>
<keyword evidence="2 7" id="KW-0813">Transport</keyword>
<feature type="transmembrane region" description="Helical" evidence="7">
    <location>
        <begin position="262"/>
        <end position="279"/>
    </location>
</feature>
<feature type="transmembrane region" description="Helical" evidence="7">
    <location>
        <begin position="143"/>
        <end position="164"/>
    </location>
</feature>
<evidence type="ECO:0000256" key="1">
    <source>
        <dbReference type="ARBA" id="ARBA00004651"/>
    </source>
</evidence>
<comment type="caution">
    <text evidence="9">The sequence shown here is derived from an EMBL/GenBank/DDBJ whole genome shotgun (WGS) entry which is preliminary data.</text>
</comment>
<evidence type="ECO:0000313" key="9">
    <source>
        <dbReference type="EMBL" id="HIQ84071.1"/>
    </source>
</evidence>
<dbReference type="Proteomes" id="UP000824260">
    <property type="component" value="Unassembled WGS sequence"/>
</dbReference>
<dbReference type="EMBL" id="DVFZ01000122">
    <property type="protein sequence ID" value="HIQ84071.1"/>
    <property type="molecule type" value="Genomic_DNA"/>
</dbReference>
<dbReference type="PANTHER" id="PTHR43744">
    <property type="entry name" value="ABC TRANSPORTER PERMEASE PROTEIN MG189-RELATED-RELATED"/>
    <property type="match status" value="1"/>
</dbReference>
<proteinExistence type="inferred from homology"/>
<gene>
    <name evidence="9" type="ORF">IAA52_13355</name>
</gene>
<evidence type="ECO:0000256" key="6">
    <source>
        <dbReference type="ARBA" id="ARBA00023136"/>
    </source>
</evidence>
<feature type="transmembrane region" description="Helical" evidence="7">
    <location>
        <begin position="185"/>
        <end position="210"/>
    </location>
</feature>
<feature type="transmembrane region" description="Helical" evidence="7">
    <location>
        <begin position="82"/>
        <end position="100"/>
    </location>
</feature>
<dbReference type="AlphaFoldDB" id="A0A9D0ZPJ5"/>
<comment type="similarity">
    <text evidence="7">Belongs to the binding-protein-dependent transport system permease family.</text>
</comment>
<dbReference type="SUPFAM" id="SSF161098">
    <property type="entry name" value="MetI-like"/>
    <property type="match status" value="1"/>
</dbReference>
<organism evidence="9 10">
    <name type="scientific">Candidatus Pullichristensenella stercorigallinarum</name>
    <dbReference type="NCBI Taxonomy" id="2840909"/>
    <lineage>
        <taxon>Bacteria</taxon>
        <taxon>Bacillati</taxon>
        <taxon>Bacillota</taxon>
        <taxon>Clostridia</taxon>
        <taxon>Candidatus Pullichristensenella</taxon>
    </lineage>
</organism>
<evidence type="ECO:0000256" key="3">
    <source>
        <dbReference type="ARBA" id="ARBA00022475"/>
    </source>
</evidence>
<evidence type="ECO:0000256" key="7">
    <source>
        <dbReference type="RuleBase" id="RU363032"/>
    </source>
</evidence>
<dbReference type="CDD" id="cd06261">
    <property type="entry name" value="TM_PBP2"/>
    <property type="match status" value="1"/>
</dbReference>
<keyword evidence="6 7" id="KW-0472">Membrane</keyword>
<comment type="subcellular location">
    <subcellularLocation>
        <location evidence="1 7">Cell membrane</location>
        <topology evidence="1 7">Multi-pass membrane protein</topology>
    </subcellularLocation>
</comment>
<evidence type="ECO:0000256" key="5">
    <source>
        <dbReference type="ARBA" id="ARBA00022989"/>
    </source>
</evidence>
<evidence type="ECO:0000256" key="4">
    <source>
        <dbReference type="ARBA" id="ARBA00022692"/>
    </source>
</evidence>
<evidence type="ECO:0000256" key="2">
    <source>
        <dbReference type="ARBA" id="ARBA00022448"/>
    </source>
</evidence>
<reference evidence="9" key="1">
    <citation type="submission" date="2020-10" db="EMBL/GenBank/DDBJ databases">
        <authorList>
            <person name="Gilroy R."/>
        </authorList>
    </citation>
    <scope>NUCLEOTIDE SEQUENCE</scope>
    <source>
        <strain evidence="9">ChiSjej6B24-2974</strain>
    </source>
</reference>
<name>A0A9D0ZPJ5_9FIRM</name>
<feature type="transmembrane region" description="Helical" evidence="7">
    <location>
        <begin position="12"/>
        <end position="36"/>
    </location>
</feature>
<dbReference type="InterPro" id="IPR035906">
    <property type="entry name" value="MetI-like_sf"/>
</dbReference>
<dbReference type="GO" id="GO:0005886">
    <property type="term" value="C:plasma membrane"/>
    <property type="evidence" value="ECO:0007669"/>
    <property type="project" value="UniProtKB-SubCell"/>
</dbReference>
<dbReference type="PROSITE" id="PS50928">
    <property type="entry name" value="ABC_TM1"/>
    <property type="match status" value="1"/>
</dbReference>
<dbReference type="Gene3D" id="1.10.3720.10">
    <property type="entry name" value="MetI-like"/>
    <property type="match status" value="1"/>
</dbReference>
<keyword evidence="4 7" id="KW-0812">Transmembrane</keyword>
<feature type="domain" description="ABC transmembrane type-1" evidence="8">
    <location>
        <begin position="75"/>
        <end position="279"/>
    </location>
</feature>
<dbReference type="InterPro" id="IPR000515">
    <property type="entry name" value="MetI-like"/>
</dbReference>
<dbReference type="GO" id="GO:0055085">
    <property type="term" value="P:transmembrane transport"/>
    <property type="evidence" value="ECO:0007669"/>
    <property type="project" value="InterPro"/>
</dbReference>
<reference evidence="9" key="2">
    <citation type="journal article" date="2021" name="PeerJ">
        <title>Extensive microbial diversity within the chicken gut microbiome revealed by metagenomics and culture.</title>
        <authorList>
            <person name="Gilroy R."/>
            <person name="Ravi A."/>
            <person name="Getino M."/>
            <person name="Pursley I."/>
            <person name="Horton D.L."/>
            <person name="Alikhan N.F."/>
            <person name="Baker D."/>
            <person name="Gharbi K."/>
            <person name="Hall N."/>
            <person name="Watson M."/>
            <person name="Adriaenssens E.M."/>
            <person name="Foster-Nyarko E."/>
            <person name="Jarju S."/>
            <person name="Secka A."/>
            <person name="Antonio M."/>
            <person name="Oren A."/>
            <person name="Chaudhuri R.R."/>
            <person name="La Ragione R."/>
            <person name="Hildebrand F."/>
            <person name="Pallen M.J."/>
        </authorList>
    </citation>
    <scope>NUCLEOTIDE SEQUENCE</scope>
    <source>
        <strain evidence="9">ChiSjej6B24-2974</strain>
    </source>
</reference>
<dbReference type="PANTHER" id="PTHR43744:SF9">
    <property type="entry name" value="POLYGALACTURONAN_RHAMNOGALACTURONAN TRANSPORT SYSTEM PERMEASE PROTEIN YTCP"/>
    <property type="match status" value="1"/>
</dbReference>
<dbReference type="Pfam" id="PF00528">
    <property type="entry name" value="BPD_transp_1"/>
    <property type="match status" value="1"/>
</dbReference>
<keyword evidence="5 7" id="KW-1133">Transmembrane helix</keyword>
<feature type="transmembrane region" description="Helical" evidence="7">
    <location>
        <begin position="112"/>
        <end position="131"/>
    </location>
</feature>
<evidence type="ECO:0000313" key="10">
    <source>
        <dbReference type="Proteomes" id="UP000824260"/>
    </source>
</evidence>
<sequence>MRTTQRRKIEPARVIIGAVLLLVGLICLLPLIHIVAMSMSSSTAISTDTILLWPKDFTLAAYKYSLSGGGFVNALLVSVERTILSCTLTLLLNVLAAYPLSRSKEEFPARTFYSWMYVITMFVSGGLVPTYMVIYETGLMNTIWALVLPGCASAFNALLILNFFRSLPKELGEAAAIDGAGHWRTLFSIYVPLSVTILATTTLFNFVGAWNAWFDGMIYMNDSANYPLQTYLQSLVVDTNTYFLYSGSIENIEMLNDSNIKAAQVVLTSIPIIALYPFLQKYFTKGITVGSVKG</sequence>
<keyword evidence="3" id="KW-1003">Cell membrane</keyword>